<evidence type="ECO:0000313" key="3">
    <source>
        <dbReference type="Proteomes" id="UP000191500"/>
    </source>
</evidence>
<sequence>MAPAVASAATVARTVADTAGKTAKKKASPKLTPEPTPPPESELITEPTPESAPESESLPARKSARASVSRRKRGLDTTYGDDYYDGDEIPPRKRLVLGEVPEYPNLPDPRRLRVQEQEAILGLRSMEQDVGMEDISDEEEIPIDPELLGEEEL</sequence>
<name>A0A1V6U8J9_9EURO</name>
<accession>A0A1V6U8J9</accession>
<dbReference type="AlphaFoldDB" id="A0A1V6U8J9"/>
<feature type="compositionally biased region" description="Low complexity" evidence="1">
    <location>
        <begin position="41"/>
        <end position="61"/>
    </location>
</feature>
<feature type="compositionally biased region" description="Low complexity" evidence="1">
    <location>
        <begin position="1"/>
        <end position="21"/>
    </location>
</feature>
<dbReference type="EMBL" id="MDDG01000015">
    <property type="protein sequence ID" value="OQE34812.1"/>
    <property type="molecule type" value="Genomic_DNA"/>
</dbReference>
<keyword evidence="3" id="KW-1185">Reference proteome</keyword>
<reference evidence="3" key="1">
    <citation type="journal article" date="2017" name="Nat. Microbiol.">
        <title>Global analysis of biosynthetic gene clusters reveals vast potential of secondary metabolite production in Penicillium species.</title>
        <authorList>
            <person name="Nielsen J.C."/>
            <person name="Grijseels S."/>
            <person name="Prigent S."/>
            <person name="Ji B."/>
            <person name="Dainat J."/>
            <person name="Nielsen K.F."/>
            <person name="Frisvad J.C."/>
            <person name="Workman M."/>
            <person name="Nielsen J."/>
        </authorList>
    </citation>
    <scope>NUCLEOTIDE SEQUENCE [LARGE SCALE GENOMIC DNA]</scope>
    <source>
        <strain evidence="3">IBT 31321</strain>
    </source>
</reference>
<dbReference type="Proteomes" id="UP000191500">
    <property type="component" value="Unassembled WGS sequence"/>
</dbReference>
<feature type="compositionally biased region" description="Basic residues" evidence="1">
    <location>
        <begin position="62"/>
        <end position="73"/>
    </location>
</feature>
<comment type="caution">
    <text evidence="2">The sequence shown here is derived from an EMBL/GenBank/DDBJ whole genome shotgun (WGS) entry which is preliminary data.</text>
</comment>
<feature type="region of interest" description="Disordered" evidence="1">
    <location>
        <begin position="124"/>
        <end position="153"/>
    </location>
</feature>
<evidence type="ECO:0000313" key="2">
    <source>
        <dbReference type="EMBL" id="OQE34812.1"/>
    </source>
</evidence>
<organism evidence="2 3">
    <name type="scientific">Penicillium coprophilum</name>
    <dbReference type="NCBI Taxonomy" id="36646"/>
    <lineage>
        <taxon>Eukaryota</taxon>
        <taxon>Fungi</taxon>
        <taxon>Dikarya</taxon>
        <taxon>Ascomycota</taxon>
        <taxon>Pezizomycotina</taxon>
        <taxon>Eurotiomycetes</taxon>
        <taxon>Eurotiomycetidae</taxon>
        <taxon>Eurotiales</taxon>
        <taxon>Aspergillaceae</taxon>
        <taxon>Penicillium</taxon>
    </lineage>
</organism>
<feature type="compositionally biased region" description="Acidic residues" evidence="1">
    <location>
        <begin position="130"/>
        <end position="153"/>
    </location>
</feature>
<evidence type="ECO:0000256" key="1">
    <source>
        <dbReference type="SAM" id="MobiDB-lite"/>
    </source>
</evidence>
<feature type="region of interest" description="Disordered" evidence="1">
    <location>
        <begin position="1"/>
        <end position="89"/>
    </location>
</feature>
<gene>
    <name evidence="2" type="ORF">PENCOP_c015G07205</name>
</gene>
<protein>
    <submittedName>
        <fullName evidence="2">Uncharacterized protein</fullName>
    </submittedName>
</protein>
<proteinExistence type="predicted"/>